<accession>A0AA42MTN4</accession>
<dbReference type="Proteomes" id="UP001159915">
    <property type="component" value="Unassembled WGS sequence"/>
</dbReference>
<name>A0AA42MTN4_ACIJO</name>
<dbReference type="EMBL" id="JAOCBE010000001">
    <property type="protein sequence ID" value="MDH0968999.1"/>
    <property type="molecule type" value="Genomic_DNA"/>
</dbReference>
<reference evidence="1" key="1">
    <citation type="submission" date="2022-09" db="EMBL/GenBank/DDBJ databases">
        <title>Intensive care unit water sources are persistently colonized with multi-drug resistant bacteria and are the site of extensive horizontal gene transfer of antibiotic resistance genes.</title>
        <authorList>
            <person name="Diorio-Toth L."/>
        </authorList>
    </citation>
    <scope>NUCLEOTIDE SEQUENCE</scope>
    <source>
        <strain evidence="1">GD03920</strain>
    </source>
</reference>
<evidence type="ECO:0000313" key="2">
    <source>
        <dbReference type="Proteomes" id="UP001159915"/>
    </source>
</evidence>
<organism evidence="1 2">
    <name type="scientific">Acinetobacter johnsonii</name>
    <dbReference type="NCBI Taxonomy" id="40214"/>
    <lineage>
        <taxon>Bacteria</taxon>
        <taxon>Pseudomonadati</taxon>
        <taxon>Pseudomonadota</taxon>
        <taxon>Gammaproteobacteria</taxon>
        <taxon>Moraxellales</taxon>
        <taxon>Moraxellaceae</taxon>
        <taxon>Acinetobacter</taxon>
    </lineage>
</organism>
<evidence type="ECO:0000313" key="1">
    <source>
        <dbReference type="EMBL" id="MDH0968999.1"/>
    </source>
</evidence>
<dbReference type="AlphaFoldDB" id="A0AA42MTN4"/>
<proteinExistence type="predicted"/>
<protein>
    <submittedName>
        <fullName evidence="1">Uncharacterized protein</fullName>
    </submittedName>
</protein>
<sequence length="89" mass="10170">MMLLFKFQRADSSFTNFNGDFIKDFTLNLSGDPAAWETNKYKQIENEGNKKCLAKMMLRPTAELLKGGDDFLLVTSLKLNAMFVPRNDL</sequence>
<gene>
    <name evidence="1" type="ORF">N5C10_06915</name>
</gene>
<dbReference type="RefSeq" id="WP_279669947.1">
    <property type="nucleotide sequence ID" value="NZ_JAOCBE010000001.1"/>
</dbReference>
<comment type="caution">
    <text evidence="1">The sequence shown here is derived from an EMBL/GenBank/DDBJ whole genome shotgun (WGS) entry which is preliminary data.</text>
</comment>